<dbReference type="EMBL" id="RBWV01000016">
    <property type="protein sequence ID" value="RKS68624.1"/>
    <property type="molecule type" value="Genomic_DNA"/>
</dbReference>
<dbReference type="CDD" id="cd03313">
    <property type="entry name" value="enolase"/>
    <property type="match status" value="1"/>
</dbReference>
<dbReference type="InterPro" id="IPR020809">
    <property type="entry name" value="Enolase_CS"/>
</dbReference>
<dbReference type="SFLD" id="SFLDF00002">
    <property type="entry name" value="enolase"/>
    <property type="match status" value="1"/>
</dbReference>
<proteinExistence type="inferred from homology"/>
<dbReference type="InParanoid" id="A0A420XKF3"/>
<dbReference type="SFLD" id="SFLDS00001">
    <property type="entry name" value="Enolase"/>
    <property type="match status" value="1"/>
</dbReference>
<feature type="domain" description="Enolase C-terminal TIM barrel" evidence="15">
    <location>
        <begin position="138"/>
        <end position="422"/>
    </location>
</feature>
<dbReference type="SFLD" id="SFLDG00178">
    <property type="entry name" value="enolase"/>
    <property type="match status" value="1"/>
</dbReference>
<dbReference type="PRINTS" id="PR00148">
    <property type="entry name" value="ENOLASE"/>
</dbReference>
<dbReference type="GO" id="GO:0009986">
    <property type="term" value="C:cell surface"/>
    <property type="evidence" value="ECO:0007669"/>
    <property type="project" value="UniProtKB-SubCell"/>
</dbReference>
<dbReference type="Gene3D" id="3.30.390.10">
    <property type="entry name" value="Enolase-like, N-terminal domain"/>
    <property type="match status" value="1"/>
</dbReference>
<dbReference type="GO" id="GO:0005576">
    <property type="term" value="C:extracellular region"/>
    <property type="evidence" value="ECO:0007669"/>
    <property type="project" value="UniProtKB-SubCell"/>
</dbReference>
<dbReference type="InterPro" id="IPR020811">
    <property type="entry name" value="Enolase_N"/>
</dbReference>
<sequence length="426" mass="44737">MASIDAVGAREILDSRGNPTVEVEVALDDGTITRAAVPSGASTGAFEASELRDGEARYGGKGVEKAVTAVLDEIGPELLGIEASEQRIIDQTLIDLDGTPNKSRLGANAILGVSLAVAKAAAESAQLPLFRYLGGPNAHTLPVPMMNILNGGAHADTGVDIQEFMVAPIGAPTFREALRWGAEVYHSLKSVLKAEGFATGLGDEGGFAPDLPSNRAALDLIGRAVEKAGFRLGSDIGLALDVAATEFFEDGSYSFEGKKASAAEMTAYYAELVAAYPLISIEDPLSEDDWDGWKTLTDQLGSKVQIVGDDLFVTNPERLGRGIGLGTANALLVKVNQIGTLTETLDAVSLAHRSGYRAMMSHRSGETEDTTIADLAVATDCGQIKTGAPARSERVAKYNQLLRIEEELDDAAVYAGRSAFPRAAQG</sequence>
<dbReference type="GO" id="GO:0000015">
    <property type="term" value="C:phosphopyruvate hydratase complex"/>
    <property type="evidence" value="ECO:0007669"/>
    <property type="project" value="InterPro"/>
</dbReference>
<comment type="function">
    <text evidence="11">Catalyzes the reversible conversion of 2-phosphoglycerate (2-PG) into phosphoenolpyruvate (PEP). It is essential for the degradation of carbohydrates via glycolysis.</text>
</comment>
<organism evidence="17 18">
    <name type="scientific">Motilibacter peucedani</name>
    <dbReference type="NCBI Taxonomy" id="598650"/>
    <lineage>
        <taxon>Bacteria</taxon>
        <taxon>Bacillati</taxon>
        <taxon>Actinomycetota</taxon>
        <taxon>Actinomycetes</taxon>
        <taxon>Motilibacterales</taxon>
        <taxon>Motilibacteraceae</taxon>
        <taxon>Motilibacter</taxon>
    </lineage>
</organism>
<feature type="binding site" evidence="11 14">
    <location>
        <position position="241"/>
    </location>
    <ligand>
        <name>Mg(2+)</name>
        <dbReference type="ChEBI" id="CHEBI:18420"/>
    </ligand>
</feature>
<evidence type="ECO:0000259" key="15">
    <source>
        <dbReference type="SMART" id="SM01192"/>
    </source>
</evidence>
<dbReference type="HAMAP" id="MF_00318">
    <property type="entry name" value="Enolase"/>
    <property type="match status" value="1"/>
</dbReference>
<dbReference type="Proteomes" id="UP000281955">
    <property type="component" value="Unassembled WGS sequence"/>
</dbReference>
<evidence type="ECO:0000256" key="14">
    <source>
        <dbReference type="PIRSR" id="PIRSR001400-3"/>
    </source>
</evidence>
<feature type="binding site" evidence="11">
    <location>
        <position position="334"/>
    </location>
    <ligand>
        <name>(2R)-2-phosphoglycerate</name>
        <dbReference type="ChEBI" id="CHEBI:58289"/>
    </ligand>
</feature>
<dbReference type="FunFam" id="3.20.20.120:FF:000001">
    <property type="entry name" value="Enolase"/>
    <property type="match status" value="1"/>
</dbReference>
<feature type="binding site" evidence="11 14">
    <location>
        <position position="282"/>
    </location>
    <ligand>
        <name>Mg(2+)</name>
        <dbReference type="ChEBI" id="CHEBI:18420"/>
    </ligand>
</feature>
<dbReference type="GO" id="GO:0004634">
    <property type="term" value="F:phosphopyruvate hydratase activity"/>
    <property type="evidence" value="ECO:0007669"/>
    <property type="project" value="UniProtKB-UniRule"/>
</dbReference>
<comment type="cofactor">
    <cofactor evidence="11">
        <name>Mg(2+)</name>
        <dbReference type="ChEBI" id="CHEBI:18420"/>
    </cofactor>
    <text evidence="11">Binds a second Mg(2+) ion via substrate during catalysis.</text>
</comment>
<dbReference type="Pfam" id="PF00113">
    <property type="entry name" value="Enolase_C"/>
    <property type="match status" value="1"/>
</dbReference>
<gene>
    <name evidence="11" type="primary">eno</name>
    <name evidence="17" type="ORF">CLV35_3756</name>
</gene>
<dbReference type="InterPro" id="IPR000941">
    <property type="entry name" value="Enolase"/>
</dbReference>
<evidence type="ECO:0000256" key="6">
    <source>
        <dbReference type="ARBA" id="ARBA00022525"/>
    </source>
</evidence>
<keyword evidence="10 11" id="KW-0456">Lyase</keyword>
<comment type="similarity">
    <text evidence="2 11">Belongs to the enolase family.</text>
</comment>
<comment type="cofactor">
    <cofactor evidence="14">
        <name>Mg(2+)</name>
        <dbReference type="ChEBI" id="CHEBI:18420"/>
    </cofactor>
    <text evidence="14">Mg(2+) is required for catalysis and for stabilizing the dimer.</text>
</comment>
<keyword evidence="18" id="KW-1185">Reference proteome</keyword>
<evidence type="ECO:0000256" key="9">
    <source>
        <dbReference type="ARBA" id="ARBA00023152"/>
    </source>
</evidence>
<evidence type="ECO:0000259" key="16">
    <source>
        <dbReference type="SMART" id="SM01193"/>
    </source>
</evidence>
<dbReference type="NCBIfam" id="TIGR01060">
    <property type="entry name" value="eno"/>
    <property type="match status" value="1"/>
</dbReference>
<dbReference type="OrthoDB" id="9804716at2"/>
<feature type="binding site" evidence="13">
    <location>
        <position position="282"/>
    </location>
    <ligand>
        <name>substrate</name>
    </ligand>
</feature>
<evidence type="ECO:0000313" key="18">
    <source>
        <dbReference type="Proteomes" id="UP000281955"/>
    </source>
</evidence>
<feature type="binding site" evidence="11">
    <location>
        <position position="385"/>
    </location>
    <ligand>
        <name>(2R)-2-phosphoglycerate</name>
        <dbReference type="ChEBI" id="CHEBI:58289"/>
    </ligand>
</feature>
<feature type="binding site" evidence="11">
    <location>
        <position position="162"/>
    </location>
    <ligand>
        <name>(2R)-2-phosphoglycerate</name>
        <dbReference type="ChEBI" id="CHEBI:58289"/>
    </ligand>
</feature>
<dbReference type="FunCoup" id="A0A420XKF3">
    <property type="interactions" value="349"/>
</dbReference>
<comment type="catalytic activity">
    <reaction evidence="11">
        <text>(2R)-2-phosphoglycerate = phosphoenolpyruvate + H2O</text>
        <dbReference type="Rhea" id="RHEA:10164"/>
        <dbReference type="ChEBI" id="CHEBI:15377"/>
        <dbReference type="ChEBI" id="CHEBI:58289"/>
        <dbReference type="ChEBI" id="CHEBI:58702"/>
        <dbReference type="EC" id="4.2.1.11"/>
    </reaction>
</comment>
<feature type="binding site" evidence="11">
    <location>
        <position position="364"/>
    </location>
    <ligand>
        <name>(2R)-2-phosphoglycerate</name>
        <dbReference type="ChEBI" id="CHEBI:58289"/>
    </ligand>
</feature>
<dbReference type="PIRSF" id="PIRSF001400">
    <property type="entry name" value="Enolase"/>
    <property type="match status" value="1"/>
</dbReference>
<feature type="binding site" evidence="13">
    <location>
        <position position="154"/>
    </location>
    <ligand>
        <name>substrate</name>
    </ligand>
</feature>
<evidence type="ECO:0000256" key="1">
    <source>
        <dbReference type="ARBA" id="ARBA00005031"/>
    </source>
</evidence>
<evidence type="ECO:0000256" key="2">
    <source>
        <dbReference type="ARBA" id="ARBA00009604"/>
    </source>
</evidence>
<feature type="binding site" evidence="11 14">
    <location>
        <position position="309"/>
    </location>
    <ligand>
        <name>Mg(2+)</name>
        <dbReference type="ChEBI" id="CHEBI:18420"/>
    </ligand>
</feature>
<evidence type="ECO:0000256" key="13">
    <source>
        <dbReference type="PIRSR" id="PIRSR001400-2"/>
    </source>
</evidence>
<evidence type="ECO:0000256" key="7">
    <source>
        <dbReference type="ARBA" id="ARBA00022723"/>
    </source>
</evidence>
<keyword evidence="7 11" id="KW-0479">Metal-binding</keyword>
<evidence type="ECO:0000256" key="12">
    <source>
        <dbReference type="PIRSR" id="PIRSR001400-1"/>
    </source>
</evidence>
<feature type="binding site" evidence="13">
    <location>
        <begin position="361"/>
        <end position="364"/>
    </location>
    <ligand>
        <name>substrate</name>
    </ligand>
</feature>
<dbReference type="SUPFAM" id="SSF54826">
    <property type="entry name" value="Enolase N-terminal domain-like"/>
    <property type="match status" value="1"/>
</dbReference>
<feature type="active site" description="Proton acceptor" evidence="11 12">
    <location>
        <position position="334"/>
    </location>
</feature>
<evidence type="ECO:0000256" key="11">
    <source>
        <dbReference type="HAMAP-Rule" id="MF_00318"/>
    </source>
</evidence>
<evidence type="ECO:0000256" key="5">
    <source>
        <dbReference type="ARBA" id="ARBA00022490"/>
    </source>
</evidence>
<dbReference type="Pfam" id="PF03952">
    <property type="entry name" value="Enolase_N"/>
    <property type="match status" value="1"/>
</dbReference>
<feature type="binding site" evidence="13">
    <location>
        <position position="385"/>
    </location>
    <ligand>
        <name>substrate</name>
    </ligand>
</feature>
<keyword evidence="9 11" id="KW-0324">Glycolysis</keyword>
<keyword evidence="5 11" id="KW-0963">Cytoplasm</keyword>
<dbReference type="PANTHER" id="PTHR11902:SF1">
    <property type="entry name" value="ENOLASE"/>
    <property type="match status" value="1"/>
</dbReference>
<dbReference type="SUPFAM" id="SSF51604">
    <property type="entry name" value="Enolase C-terminal domain-like"/>
    <property type="match status" value="1"/>
</dbReference>
<comment type="subcellular location">
    <subcellularLocation>
        <location evidence="11">Cytoplasm</location>
    </subcellularLocation>
    <subcellularLocation>
        <location evidence="11">Secreted</location>
    </subcellularLocation>
    <subcellularLocation>
        <location evidence="11">Cell surface</location>
    </subcellularLocation>
    <text evidence="11">Fractions of enolase are present in both the cytoplasm and on the cell surface.</text>
</comment>
<keyword evidence="6 11" id="KW-0964">Secreted</keyword>
<dbReference type="AlphaFoldDB" id="A0A420XKF3"/>
<dbReference type="GO" id="GO:0000287">
    <property type="term" value="F:magnesium ion binding"/>
    <property type="evidence" value="ECO:0007669"/>
    <property type="project" value="UniProtKB-UniRule"/>
</dbReference>
<feature type="binding site" evidence="13">
    <location>
        <position position="309"/>
    </location>
    <ligand>
        <name>substrate</name>
    </ligand>
</feature>
<dbReference type="UniPathway" id="UPA00109">
    <property type="reaction ID" value="UER00187"/>
</dbReference>
<dbReference type="InterPro" id="IPR020810">
    <property type="entry name" value="Enolase_C"/>
</dbReference>
<evidence type="ECO:0000256" key="4">
    <source>
        <dbReference type="ARBA" id="ARBA00017068"/>
    </source>
</evidence>
<feature type="binding site" evidence="11">
    <location>
        <position position="363"/>
    </location>
    <ligand>
        <name>(2R)-2-phosphoglycerate</name>
        <dbReference type="ChEBI" id="CHEBI:58289"/>
    </ligand>
</feature>
<evidence type="ECO:0000256" key="10">
    <source>
        <dbReference type="ARBA" id="ARBA00023239"/>
    </source>
</evidence>
<dbReference type="GO" id="GO:0006096">
    <property type="term" value="P:glycolytic process"/>
    <property type="evidence" value="ECO:0007669"/>
    <property type="project" value="UniProtKB-UniRule"/>
</dbReference>
<dbReference type="Gene3D" id="3.20.20.120">
    <property type="entry name" value="Enolase-like C-terminal domain"/>
    <property type="match status" value="1"/>
</dbReference>
<dbReference type="InterPro" id="IPR036849">
    <property type="entry name" value="Enolase-like_C_sf"/>
</dbReference>
<dbReference type="EC" id="4.2.1.11" evidence="3 11"/>
<evidence type="ECO:0000256" key="8">
    <source>
        <dbReference type="ARBA" id="ARBA00022842"/>
    </source>
</evidence>
<feature type="domain" description="Enolase N-terminal" evidence="16">
    <location>
        <begin position="4"/>
        <end position="133"/>
    </location>
</feature>
<feature type="binding site" evidence="13">
    <location>
        <position position="163"/>
    </location>
    <ligand>
        <name>substrate</name>
    </ligand>
</feature>
<dbReference type="InterPro" id="IPR029017">
    <property type="entry name" value="Enolase-like_N"/>
</dbReference>
<dbReference type="FunFam" id="3.30.390.10:FF:000001">
    <property type="entry name" value="Enolase"/>
    <property type="match status" value="1"/>
</dbReference>
<dbReference type="PANTHER" id="PTHR11902">
    <property type="entry name" value="ENOLASE"/>
    <property type="match status" value="1"/>
</dbReference>
<dbReference type="SMART" id="SM01193">
    <property type="entry name" value="Enolase_N"/>
    <property type="match status" value="1"/>
</dbReference>
<evidence type="ECO:0000313" key="17">
    <source>
        <dbReference type="EMBL" id="RKS68624.1"/>
    </source>
</evidence>
<feature type="active site" description="Proton donor" evidence="11 12">
    <location>
        <position position="204"/>
    </location>
</feature>
<keyword evidence="8 11" id="KW-0460">Magnesium</keyword>
<evidence type="ECO:0000256" key="3">
    <source>
        <dbReference type="ARBA" id="ARBA00012058"/>
    </source>
</evidence>
<dbReference type="RefSeq" id="WP_121194981.1">
    <property type="nucleotide sequence ID" value="NZ_RBWV01000016.1"/>
</dbReference>
<dbReference type="PROSITE" id="PS00164">
    <property type="entry name" value="ENOLASE"/>
    <property type="match status" value="1"/>
</dbReference>
<accession>A0A420XKF3</accession>
<comment type="caution">
    <text evidence="17">The sequence shown here is derived from an EMBL/GenBank/DDBJ whole genome shotgun (WGS) entry which is preliminary data.</text>
</comment>
<dbReference type="SMART" id="SM01192">
    <property type="entry name" value="Enolase_C"/>
    <property type="match status" value="1"/>
</dbReference>
<protein>
    <recommendedName>
        <fullName evidence="4 11">Enolase</fullName>
        <ecNumber evidence="3 11">4.2.1.11</ecNumber>
    </recommendedName>
    <alternativeName>
        <fullName evidence="11">2-phospho-D-glycerate hydro-lyase</fullName>
    </alternativeName>
    <alternativeName>
        <fullName evidence="11">2-phosphoglycerate dehydratase</fullName>
    </alternativeName>
</protein>
<reference evidence="17 18" key="1">
    <citation type="submission" date="2018-10" db="EMBL/GenBank/DDBJ databases">
        <title>Genomic Encyclopedia of Archaeal and Bacterial Type Strains, Phase II (KMG-II): from individual species to whole genera.</title>
        <authorList>
            <person name="Goeker M."/>
        </authorList>
    </citation>
    <scope>NUCLEOTIDE SEQUENCE [LARGE SCALE GENOMIC DNA]</scope>
    <source>
        <strain evidence="17 18">RP-AC37</strain>
    </source>
</reference>
<comment type="pathway">
    <text evidence="1 11">Carbohydrate degradation; glycolysis; pyruvate from D-glyceraldehyde 3-phosphate: step 4/5.</text>
</comment>
<name>A0A420XKF3_9ACTN</name>